<organism evidence="1 2">
    <name type="scientific">Dissostichus mawsoni</name>
    <name type="common">Antarctic cod</name>
    <dbReference type="NCBI Taxonomy" id="36200"/>
    <lineage>
        <taxon>Eukaryota</taxon>
        <taxon>Metazoa</taxon>
        <taxon>Chordata</taxon>
        <taxon>Craniata</taxon>
        <taxon>Vertebrata</taxon>
        <taxon>Euteleostomi</taxon>
        <taxon>Actinopterygii</taxon>
        <taxon>Neopterygii</taxon>
        <taxon>Teleostei</taxon>
        <taxon>Neoteleostei</taxon>
        <taxon>Acanthomorphata</taxon>
        <taxon>Eupercaria</taxon>
        <taxon>Perciformes</taxon>
        <taxon>Notothenioidei</taxon>
        <taxon>Nototheniidae</taxon>
        <taxon>Dissostichus</taxon>
    </lineage>
</organism>
<evidence type="ECO:0000313" key="1">
    <source>
        <dbReference type="EMBL" id="KAF3852139.1"/>
    </source>
</evidence>
<reference evidence="1 2" key="1">
    <citation type="submission" date="2020-03" db="EMBL/GenBank/DDBJ databases">
        <title>Dissostichus mawsoni Genome sequencing and assembly.</title>
        <authorList>
            <person name="Park H."/>
        </authorList>
    </citation>
    <scope>NUCLEOTIDE SEQUENCE [LARGE SCALE GENOMIC DNA]</scope>
    <source>
        <strain evidence="1">DM0001</strain>
        <tissue evidence="1">Muscle</tissue>
    </source>
</reference>
<proteinExistence type="predicted"/>
<protein>
    <submittedName>
        <fullName evidence="1">Uncharacterized protein</fullName>
    </submittedName>
</protein>
<dbReference type="EMBL" id="JAAKFY010000009">
    <property type="protein sequence ID" value="KAF3852139.1"/>
    <property type="molecule type" value="Genomic_DNA"/>
</dbReference>
<name>A0A7J5YTW1_DISMA</name>
<comment type="caution">
    <text evidence="1">The sequence shown here is derived from an EMBL/GenBank/DDBJ whole genome shotgun (WGS) entry which is preliminary data.</text>
</comment>
<dbReference type="Proteomes" id="UP000518266">
    <property type="component" value="Unassembled WGS sequence"/>
</dbReference>
<accession>A0A7J5YTW1</accession>
<sequence>MGDWGGIKHCRCVSKREKANWTLHRKGGGEPCRPPLRRYRDYCHS</sequence>
<evidence type="ECO:0000313" key="2">
    <source>
        <dbReference type="Proteomes" id="UP000518266"/>
    </source>
</evidence>
<keyword evidence="2" id="KW-1185">Reference proteome</keyword>
<gene>
    <name evidence="1" type="ORF">F7725_005494</name>
</gene>
<dbReference type="AlphaFoldDB" id="A0A7J5YTW1"/>